<dbReference type="Proteomes" id="UP000192761">
    <property type="component" value="Unassembled WGS sequence"/>
</dbReference>
<proteinExistence type="predicted"/>
<accession>A0A1W1XBS4</accession>
<protein>
    <recommendedName>
        <fullName evidence="4">Sulfotransferase family protein</fullName>
    </recommendedName>
</protein>
<evidence type="ECO:0000256" key="1">
    <source>
        <dbReference type="SAM" id="MobiDB-lite"/>
    </source>
</evidence>
<dbReference type="RefSeq" id="WP_245804284.1">
    <property type="nucleotide sequence ID" value="NZ_FWXD01000005.1"/>
</dbReference>
<sequence>MMAALRPADLAGWLPIMARSSPAGYRLDWAFFDRHALQEPFFHNSTDSVLQLPFNQLFRRDTALDVLAAWAEQPADTAPAAFVFHASRCGSTLIARMLSRLASHTVLSEPAPLDTLLRAHYTDPVATRWQRDSLRGLLACYGQRRRGGERSLVVKLDAWNIFELPLLRAAFPDTPWIFLYRDPLEIVVSQLRQPGVHVVPGMLGASPLTLPFDEVSGLTRAEFVAQVIGQILAEGERQCRAHGGIAVNYSELPGAVTGRLAGLFDLHADDLALAAAGAGQHAKRPEQGFSPDGDDKRREAGPEVLAAVAQYAQPAYQALEALRAPVIPSTVSV</sequence>
<dbReference type="SUPFAM" id="SSF52540">
    <property type="entry name" value="P-loop containing nucleoside triphosphate hydrolases"/>
    <property type="match status" value="1"/>
</dbReference>
<dbReference type="Gene3D" id="3.40.50.300">
    <property type="entry name" value="P-loop containing nucleotide triphosphate hydrolases"/>
    <property type="match status" value="1"/>
</dbReference>
<dbReference type="InterPro" id="IPR027417">
    <property type="entry name" value="P-loop_NTPase"/>
</dbReference>
<dbReference type="AlphaFoldDB" id="A0A1W1XBS4"/>
<evidence type="ECO:0000313" key="3">
    <source>
        <dbReference type="Proteomes" id="UP000192761"/>
    </source>
</evidence>
<keyword evidence="3" id="KW-1185">Reference proteome</keyword>
<name>A0A1W1XBS4_9NEIS</name>
<evidence type="ECO:0000313" key="2">
    <source>
        <dbReference type="EMBL" id="SMC21319.1"/>
    </source>
</evidence>
<dbReference type="STRING" id="1121001.SAMN02745857_01184"/>
<gene>
    <name evidence="2" type="ORF">SAMN02745857_01184</name>
</gene>
<organism evidence="2 3">
    <name type="scientific">Andreprevotia lacus DSM 23236</name>
    <dbReference type="NCBI Taxonomy" id="1121001"/>
    <lineage>
        <taxon>Bacteria</taxon>
        <taxon>Pseudomonadati</taxon>
        <taxon>Pseudomonadota</taxon>
        <taxon>Betaproteobacteria</taxon>
        <taxon>Neisseriales</taxon>
        <taxon>Chitinibacteraceae</taxon>
        <taxon>Andreprevotia</taxon>
    </lineage>
</organism>
<dbReference type="EMBL" id="FWXD01000005">
    <property type="protein sequence ID" value="SMC21319.1"/>
    <property type="molecule type" value="Genomic_DNA"/>
</dbReference>
<reference evidence="2 3" key="1">
    <citation type="submission" date="2017-04" db="EMBL/GenBank/DDBJ databases">
        <authorList>
            <person name="Afonso C.L."/>
            <person name="Miller P.J."/>
            <person name="Scott M.A."/>
            <person name="Spackman E."/>
            <person name="Goraichik I."/>
            <person name="Dimitrov K.M."/>
            <person name="Suarez D.L."/>
            <person name="Swayne D.E."/>
        </authorList>
    </citation>
    <scope>NUCLEOTIDE SEQUENCE [LARGE SCALE GENOMIC DNA]</scope>
    <source>
        <strain evidence="2 3">DSM 23236</strain>
    </source>
</reference>
<evidence type="ECO:0008006" key="4">
    <source>
        <dbReference type="Google" id="ProtNLM"/>
    </source>
</evidence>
<feature type="region of interest" description="Disordered" evidence="1">
    <location>
        <begin position="277"/>
        <end position="298"/>
    </location>
</feature>